<reference evidence="1 2" key="1">
    <citation type="submission" date="2016-03" db="EMBL/GenBank/DDBJ databases">
        <title>EvidentialGene: Evidence-directed Construction of Genes on Genomes.</title>
        <authorList>
            <person name="Gilbert D.G."/>
            <person name="Choi J.-H."/>
            <person name="Mockaitis K."/>
            <person name="Colbourne J."/>
            <person name="Pfrender M."/>
        </authorList>
    </citation>
    <scope>NUCLEOTIDE SEQUENCE [LARGE SCALE GENOMIC DNA]</scope>
    <source>
        <strain evidence="1 2">Xinb3</strain>
        <tissue evidence="1">Complete organism</tissue>
    </source>
</reference>
<protein>
    <submittedName>
        <fullName evidence="1">Uncharacterized protein</fullName>
    </submittedName>
</protein>
<evidence type="ECO:0000313" key="2">
    <source>
        <dbReference type="Proteomes" id="UP000076858"/>
    </source>
</evidence>
<organism evidence="1 2">
    <name type="scientific">Daphnia magna</name>
    <dbReference type="NCBI Taxonomy" id="35525"/>
    <lineage>
        <taxon>Eukaryota</taxon>
        <taxon>Metazoa</taxon>
        <taxon>Ecdysozoa</taxon>
        <taxon>Arthropoda</taxon>
        <taxon>Crustacea</taxon>
        <taxon>Branchiopoda</taxon>
        <taxon>Diplostraca</taxon>
        <taxon>Cladocera</taxon>
        <taxon>Anomopoda</taxon>
        <taxon>Daphniidae</taxon>
        <taxon>Daphnia</taxon>
    </lineage>
</organism>
<dbReference type="Proteomes" id="UP000076858">
    <property type="component" value="Unassembled WGS sequence"/>
</dbReference>
<gene>
    <name evidence="1" type="ORF">APZ42_003463</name>
</gene>
<accession>A0A164HJ26</accession>
<proteinExistence type="predicted"/>
<sequence>MLDTFFFLIKQDSSVSSKTSCTKGYSHTSVSLNQIDDNGFQIFNTWLQQQIRRITFLGSLQCFSKPILARIGHCNTYFSDATYFYIVVRNSG</sequence>
<comment type="caution">
    <text evidence="1">The sequence shown here is derived from an EMBL/GenBank/DDBJ whole genome shotgun (WGS) entry which is preliminary data.</text>
</comment>
<dbReference type="AlphaFoldDB" id="A0A164HJ26"/>
<keyword evidence="2" id="KW-1185">Reference proteome</keyword>
<evidence type="ECO:0000313" key="1">
    <source>
        <dbReference type="EMBL" id="KZS00293.1"/>
    </source>
</evidence>
<dbReference type="EMBL" id="LRGB01010855">
    <property type="protein sequence ID" value="KZS00293.1"/>
    <property type="molecule type" value="Genomic_DNA"/>
</dbReference>
<name>A0A164HJ26_9CRUS</name>